<dbReference type="EMBL" id="CP019070">
    <property type="protein sequence ID" value="APW65366.1"/>
    <property type="molecule type" value="Genomic_DNA"/>
</dbReference>
<keyword evidence="4" id="KW-1185">Reference proteome</keyword>
<feature type="domain" description="PBP" evidence="2">
    <location>
        <begin position="29"/>
        <end position="251"/>
    </location>
</feature>
<dbReference type="Proteomes" id="UP000186074">
    <property type="component" value="Chromosome"/>
</dbReference>
<dbReference type="KEGG" id="alp:LPB137_05655"/>
<feature type="chain" id="PRO_5012749438" evidence="1">
    <location>
        <begin position="24"/>
        <end position="274"/>
    </location>
</feature>
<dbReference type="PANTHER" id="PTHR37945">
    <property type="entry name" value="EXTRACELLULAR TUNGSTATE BINDING PROTEIN"/>
    <property type="match status" value="1"/>
</dbReference>
<dbReference type="AlphaFoldDB" id="A0A1P8KLG4"/>
<dbReference type="RefSeq" id="WP_076085558.1">
    <property type="nucleotide sequence ID" value="NZ_CP019070.1"/>
</dbReference>
<protein>
    <submittedName>
        <fullName evidence="3">Tungsten ABC transporter substrate-binding protein</fullName>
    </submittedName>
</protein>
<evidence type="ECO:0000313" key="3">
    <source>
        <dbReference type="EMBL" id="APW65366.1"/>
    </source>
</evidence>
<name>A0A1P8KLG4_9BACT</name>
<dbReference type="PANTHER" id="PTHR37945:SF1">
    <property type="entry name" value="EXTRACELLULAR TUNGSTATE BINDING PROTEIN"/>
    <property type="match status" value="1"/>
</dbReference>
<evidence type="ECO:0000259" key="2">
    <source>
        <dbReference type="Pfam" id="PF12849"/>
    </source>
</evidence>
<proteinExistence type="predicted"/>
<gene>
    <name evidence="3" type="ORF">LPB137_05655</name>
</gene>
<sequence>MNLKKLALLTASVSMVFATSLSAKDSLMMATTTSTDNTGLLDYLAPIFEKETGTNLKWVATGTGKALKMGGNCDVDILFVHAPASEKKFIATGFGVDRKQVMYNDFVIVGPKKDPAMVNGMTPSDALQKIKTNKSNFFSRGDNSGTNKKELSLWKNANVDTKAESSWYVQTGQGMLRTINMASEKGGYTMTDRGTWIKYMSQTGDKNMMKVVVEGDKSLFNQYSVVSINKEKCANVKPELAKKFTNWVVSPTTQKTIADFRLLGQALFIPNADK</sequence>
<dbReference type="OrthoDB" id="186379at2"/>
<dbReference type="STRING" id="1850254.LPB137_05655"/>
<dbReference type="Gene3D" id="3.40.190.10">
    <property type="entry name" value="Periplasmic binding protein-like II"/>
    <property type="match status" value="2"/>
</dbReference>
<dbReference type="InterPro" id="IPR024370">
    <property type="entry name" value="PBP_domain"/>
</dbReference>
<evidence type="ECO:0000313" key="4">
    <source>
        <dbReference type="Proteomes" id="UP000186074"/>
    </source>
</evidence>
<dbReference type="InterPro" id="IPR052738">
    <property type="entry name" value="ABC-Tungstate_binding"/>
</dbReference>
<evidence type="ECO:0000256" key="1">
    <source>
        <dbReference type="SAM" id="SignalP"/>
    </source>
</evidence>
<reference evidence="3 4" key="1">
    <citation type="submission" date="2017-01" db="EMBL/GenBank/DDBJ databases">
        <title>Genome sequencing of Arcobacter sp. LPB0137.</title>
        <authorList>
            <person name="Lee G.-W."/>
            <person name="Yi H."/>
        </authorList>
    </citation>
    <scope>NUCLEOTIDE SEQUENCE [LARGE SCALE GENOMIC DNA]</scope>
    <source>
        <strain evidence="3 4">LPB0137</strain>
    </source>
</reference>
<accession>A0A1P8KLG4</accession>
<feature type="signal peptide" evidence="1">
    <location>
        <begin position="1"/>
        <end position="23"/>
    </location>
</feature>
<keyword evidence="1" id="KW-0732">Signal</keyword>
<dbReference type="SUPFAM" id="SSF53850">
    <property type="entry name" value="Periplasmic binding protein-like II"/>
    <property type="match status" value="1"/>
</dbReference>
<organism evidence="3 4">
    <name type="scientific">Poseidonibacter parvus</name>
    <dbReference type="NCBI Taxonomy" id="1850254"/>
    <lineage>
        <taxon>Bacteria</taxon>
        <taxon>Pseudomonadati</taxon>
        <taxon>Campylobacterota</taxon>
        <taxon>Epsilonproteobacteria</taxon>
        <taxon>Campylobacterales</taxon>
        <taxon>Arcobacteraceae</taxon>
        <taxon>Poseidonibacter</taxon>
    </lineage>
</organism>
<dbReference type="Pfam" id="PF12849">
    <property type="entry name" value="PBP_like_2"/>
    <property type="match status" value="1"/>
</dbReference>